<keyword evidence="4 7" id="KW-0472">Membrane</keyword>
<dbReference type="Pfam" id="PF26158">
    <property type="entry name" value="Claudin_TMEM179-179B"/>
    <property type="match status" value="1"/>
</dbReference>
<feature type="transmembrane region" description="Helical" evidence="7">
    <location>
        <begin position="136"/>
        <end position="162"/>
    </location>
</feature>
<dbReference type="InParanoid" id="A0A1X7VEM1"/>
<evidence type="ECO:0000256" key="6">
    <source>
        <dbReference type="SAM" id="MobiDB-lite"/>
    </source>
</evidence>
<feature type="transmembrane region" description="Helical" evidence="7">
    <location>
        <begin position="199"/>
        <end position="222"/>
    </location>
</feature>
<feature type="transmembrane region" description="Helical" evidence="7">
    <location>
        <begin position="103"/>
        <end position="124"/>
    </location>
</feature>
<dbReference type="AlphaFoldDB" id="A0A1X7VEM1"/>
<evidence type="ECO:0000256" key="1">
    <source>
        <dbReference type="ARBA" id="ARBA00004141"/>
    </source>
</evidence>
<comment type="similarity">
    <text evidence="5">Belongs to the TMEM179 family.</text>
</comment>
<evidence type="ECO:0000256" key="2">
    <source>
        <dbReference type="ARBA" id="ARBA00022692"/>
    </source>
</evidence>
<comment type="subcellular location">
    <subcellularLocation>
        <location evidence="1">Membrane</location>
        <topology evidence="1">Multi-pass membrane protein</topology>
    </subcellularLocation>
</comment>
<keyword evidence="2 7" id="KW-0812">Transmembrane</keyword>
<evidence type="ECO:0000256" key="4">
    <source>
        <dbReference type="ARBA" id="ARBA00023136"/>
    </source>
</evidence>
<accession>A0A1X7VEM1</accession>
<keyword evidence="3 7" id="KW-1133">Transmembrane helix</keyword>
<feature type="transmembrane region" description="Helical" evidence="7">
    <location>
        <begin position="39"/>
        <end position="59"/>
    </location>
</feature>
<proteinExistence type="inferred from homology"/>
<organism evidence="8">
    <name type="scientific">Amphimedon queenslandica</name>
    <name type="common">Sponge</name>
    <dbReference type="NCBI Taxonomy" id="400682"/>
    <lineage>
        <taxon>Eukaryota</taxon>
        <taxon>Metazoa</taxon>
        <taxon>Porifera</taxon>
        <taxon>Demospongiae</taxon>
        <taxon>Heteroscleromorpha</taxon>
        <taxon>Haplosclerida</taxon>
        <taxon>Niphatidae</taxon>
        <taxon>Amphimedon</taxon>
    </lineage>
</organism>
<dbReference type="EnsemblMetazoa" id="Aqu2.1.37972_001">
    <property type="protein sequence ID" value="Aqu2.1.37972_001"/>
    <property type="gene ID" value="Aqu2.1.37972"/>
</dbReference>
<evidence type="ECO:0000313" key="8">
    <source>
        <dbReference type="EnsemblMetazoa" id="Aqu2.1.37972_001"/>
    </source>
</evidence>
<dbReference type="InterPro" id="IPR059010">
    <property type="entry name" value="TMEM179-179B"/>
</dbReference>
<reference evidence="8" key="1">
    <citation type="submission" date="2017-05" db="UniProtKB">
        <authorList>
            <consortium name="EnsemblMetazoa"/>
        </authorList>
    </citation>
    <scope>IDENTIFICATION</scope>
</reference>
<protein>
    <recommendedName>
        <fullName evidence="9">MARVEL domain-containing protein</fullName>
    </recommendedName>
</protein>
<feature type="region of interest" description="Disordered" evidence="6">
    <location>
        <begin position="1"/>
        <end position="29"/>
    </location>
</feature>
<evidence type="ECO:0000256" key="3">
    <source>
        <dbReference type="ARBA" id="ARBA00022989"/>
    </source>
</evidence>
<evidence type="ECO:0000256" key="5">
    <source>
        <dbReference type="ARBA" id="ARBA00093776"/>
    </source>
</evidence>
<sequence length="232" mass="24875">MSDNGNELLDDPVAGDDSPSIKKSPAAPASKPKRVASRFFNALLALAFFVLLILSIVSFSSFSYVYQRTNGAQGVTSGSCILNADYHSDGNTIDLGTDGSCRLGIGGEVVIAVYAILSIVAMIIKIVGGWSMMSCFLIFELVSVTLMMLLSFCTSVVTSVGFSLTCRNFRSQHDGEGCSSSNVGGYHFQKGLQVAEATAWLGFAVLVGITVFYVFCVIMYCYGRRQAKKAKQ</sequence>
<evidence type="ECO:0008006" key="9">
    <source>
        <dbReference type="Google" id="ProtNLM"/>
    </source>
</evidence>
<name>A0A1X7VEM1_AMPQE</name>
<evidence type="ECO:0000256" key="7">
    <source>
        <dbReference type="SAM" id="Phobius"/>
    </source>
</evidence>